<dbReference type="Proteomes" id="UP001443914">
    <property type="component" value="Unassembled WGS sequence"/>
</dbReference>
<evidence type="ECO:0000313" key="4">
    <source>
        <dbReference type="EMBL" id="KAK9665197.1"/>
    </source>
</evidence>
<name>A0AAW1GUD5_SAPOF</name>
<dbReference type="GO" id="GO:0016746">
    <property type="term" value="F:acyltransferase activity"/>
    <property type="evidence" value="ECO:0007669"/>
    <property type="project" value="UniProtKB-KW"/>
</dbReference>
<organism evidence="4 5">
    <name type="scientific">Saponaria officinalis</name>
    <name type="common">Common soapwort</name>
    <name type="synonym">Lychnis saponaria</name>
    <dbReference type="NCBI Taxonomy" id="3572"/>
    <lineage>
        <taxon>Eukaryota</taxon>
        <taxon>Viridiplantae</taxon>
        <taxon>Streptophyta</taxon>
        <taxon>Embryophyta</taxon>
        <taxon>Tracheophyta</taxon>
        <taxon>Spermatophyta</taxon>
        <taxon>Magnoliopsida</taxon>
        <taxon>eudicotyledons</taxon>
        <taxon>Gunneridae</taxon>
        <taxon>Pentapetalae</taxon>
        <taxon>Caryophyllales</taxon>
        <taxon>Caryophyllaceae</taxon>
        <taxon>Caryophylleae</taxon>
        <taxon>Saponaria</taxon>
    </lineage>
</organism>
<comment type="similarity">
    <text evidence="1">Belongs to the plant acyltransferase family.</text>
</comment>
<evidence type="ECO:0000256" key="1">
    <source>
        <dbReference type="ARBA" id="ARBA00009861"/>
    </source>
</evidence>
<dbReference type="EMBL" id="JBDFQZ010000014">
    <property type="protein sequence ID" value="KAK9665197.1"/>
    <property type="molecule type" value="Genomic_DNA"/>
</dbReference>
<comment type="caution">
    <text evidence="4">The sequence shown here is derived from an EMBL/GenBank/DDBJ whole genome shotgun (WGS) entry which is preliminary data.</text>
</comment>
<accession>A0AAW1GUD5</accession>
<evidence type="ECO:0000256" key="3">
    <source>
        <dbReference type="ARBA" id="ARBA00023315"/>
    </source>
</evidence>
<reference evidence="4" key="1">
    <citation type="submission" date="2024-03" db="EMBL/GenBank/DDBJ databases">
        <title>WGS assembly of Saponaria officinalis var. Norfolk2.</title>
        <authorList>
            <person name="Jenkins J."/>
            <person name="Shu S."/>
            <person name="Grimwood J."/>
            <person name="Barry K."/>
            <person name="Goodstein D."/>
            <person name="Schmutz J."/>
            <person name="Leebens-Mack J."/>
            <person name="Osbourn A."/>
        </authorList>
    </citation>
    <scope>NUCLEOTIDE SEQUENCE [LARGE SCALE GENOMIC DNA]</scope>
    <source>
        <strain evidence="4">JIC</strain>
    </source>
</reference>
<evidence type="ECO:0000313" key="5">
    <source>
        <dbReference type="Proteomes" id="UP001443914"/>
    </source>
</evidence>
<dbReference type="Pfam" id="PF02458">
    <property type="entry name" value="Transferase"/>
    <property type="match status" value="1"/>
</dbReference>
<sequence>METTSVEPQVKIISTETVKPFTPTPSHLRTFNLSMLDQISAPLHVSALLFYNAATQTQAVDITALKTALSETLSHFYPLAGRCKDESTIICNDEGVTFIEAHVDCSLSDVLGSCRKLDLLGKFQFFPPKDLLATGKQHVSELVQLAFQVNVFVCGGVVIGCYMLHKVLDGTSLGLFFKHWSAIARNSYDDVIQPDFDSTVAAFPPYHSEQQEKAPTVIPDDSYYAPNDDNLKIVGKGFVFSDVAVSKLKAKAASKQVPNPTRFEAVLGFIWEQALAAESAVSAHAEPPVLLFAADIRKRVGPPLSERSIGNLVANPIAFAETGFSLPELVAEIHVAIQKVTEEVSRDFQGDGQAEAILAHRSKLGGYLVGYRPSTYMVSSWCRNGLSEADFGFGRPRWVVFPVTDGIVIPPCRNFISLTDYTDSAGDGTVAWIYLEEKEMRVLESNQEFLGFASQW</sequence>
<evidence type="ECO:0000256" key="2">
    <source>
        <dbReference type="ARBA" id="ARBA00022679"/>
    </source>
</evidence>
<protein>
    <submittedName>
        <fullName evidence="4">Uncharacterized protein</fullName>
    </submittedName>
</protein>
<dbReference type="InterPro" id="IPR023213">
    <property type="entry name" value="CAT-like_dom_sf"/>
</dbReference>
<proteinExistence type="inferred from homology"/>
<dbReference type="PANTHER" id="PTHR31623:SF110">
    <property type="entry name" value="VINORINE SYNTHASE-LIKE"/>
    <property type="match status" value="1"/>
</dbReference>
<keyword evidence="2" id="KW-0808">Transferase</keyword>
<keyword evidence="3" id="KW-0012">Acyltransferase</keyword>
<dbReference type="Gene3D" id="3.30.559.10">
    <property type="entry name" value="Chloramphenicol acetyltransferase-like domain"/>
    <property type="match status" value="2"/>
</dbReference>
<gene>
    <name evidence="4" type="ORF">RND81_14G096700</name>
</gene>
<dbReference type="PANTHER" id="PTHR31623">
    <property type="entry name" value="F21J9.9"/>
    <property type="match status" value="1"/>
</dbReference>
<keyword evidence="5" id="KW-1185">Reference proteome</keyword>
<dbReference type="AlphaFoldDB" id="A0AAW1GUD5"/>